<dbReference type="AlphaFoldDB" id="A0A086QH50"/>
<feature type="region of interest" description="Disordered" evidence="1">
    <location>
        <begin position="1"/>
        <end position="21"/>
    </location>
</feature>
<organism evidence="2 3">
    <name type="scientific">Toxoplasma gondii MAS</name>
    <dbReference type="NCBI Taxonomy" id="943118"/>
    <lineage>
        <taxon>Eukaryota</taxon>
        <taxon>Sar</taxon>
        <taxon>Alveolata</taxon>
        <taxon>Apicomplexa</taxon>
        <taxon>Conoidasida</taxon>
        <taxon>Coccidia</taxon>
        <taxon>Eucoccidiorida</taxon>
        <taxon>Eimeriorina</taxon>
        <taxon>Sarcocystidae</taxon>
        <taxon>Toxoplasma</taxon>
    </lineage>
</organism>
<feature type="region of interest" description="Disordered" evidence="1">
    <location>
        <begin position="54"/>
        <end position="119"/>
    </location>
</feature>
<name>A0A086QH50_TOXGO</name>
<evidence type="ECO:0000313" key="3">
    <source>
        <dbReference type="Proteomes" id="UP000028821"/>
    </source>
</evidence>
<proteinExistence type="predicted"/>
<dbReference type="Proteomes" id="UP000028821">
    <property type="component" value="Unassembled WGS sequence"/>
</dbReference>
<evidence type="ECO:0000313" key="2">
    <source>
        <dbReference type="EMBL" id="KFH11932.1"/>
    </source>
</evidence>
<accession>A0A086QH50</accession>
<protein>
    <submittedName>
        <fullName evidence="2">Uncharacterized protein</fullName>
    </submittedName>
</protein>
<dbReference type="VEuPathDB" id="ToxoDB:TGMAS_289273"/>
<gene>
    <name evidence="2" type="ORF">TGMAS_289273</name>
</gene>
<comment type="caution">
    <text evidence="2">The sequence shown here is derived from an EMBL/GenBank/DDBJ whole genome shotgun (WGS) entry which is preliminary data.</text>
</comment>
<sequence>MLFRPLAAAPSSENNKNRSVGVFQMERRVLPSIPHSPETRRMHGRTFAHAKKTCIKQPSTWQGRHGQARCTADETSKRQSCDPRNNREKAPKQPSGRIAEEDTQNEQLSTDASHQSERAEMPVKLHDVYVCVCVKRYASLHVYTDMMRLIRQCMKMHGI</sequence>
<reference evidence="2 3" key="1">
    <citation type="submission" date="2014-04" db="EMBL/GenBank/DDBJ databases">
        <authorList>
            <person name="Sibley D."/>
            <person name="Venepally P."/>
            <person name="Karamycheva S."/>
            <person name="Hadjithomas M."/>
            <person name="Khan A."/>
            <person name="Brunk B."/>
            <person name="Roos D."/>
            <person name="Caler E."/>
            <person name="Lorenzi H."/>
        </authorList>
    </citation>
    <scope>NUCLEOTIDE SEQUENCE [LARGE SCALE GENOMIC DNA]</scope>
    <source>
        <strain evidence="2 3">MAS</strain>
    </source>
</reference>
<evidence type="ECO:0000256" key="1">
    <source>
        <dbReference type="SAM" id="MobiDB-lite"/>
    </source>
</evidence>
<feature type="compositionally biased region" description="Basic and acidic residues" evidence="1">
    <location>
        <begin position="71"/>
        <end position="91"/>
    </location>
</feature>
<dbReference type="EMBL" id="AEXC02001578">
    <property type="protein sequence ID" value="KFH11932.1"/>
    <property type="molecule type" value="Genomic_DNA"/>
</dbReference>